<dbReference type="Proteomes" id="UP000633278">
    <property type="component" value="Unassembled WGS sequence"/>
</dbReference>
<accession>A0A917I1J0</accession>
<keyword evidence="1" id="KW-0472">Membrane</keyword>
<keyword evidence="3" id="KW-1185">Reference proteome</keyword>
<feature type="transmembrane region" description="Helical" evidence="1">
    <location>
        <begin position="63"/>
        <end position="83"/>
    </location>
</feature>
<keyword evidence="1" id="KW-1133">Transmembrane helix</keyword>
<protein>
    <submittedName>
        <fullName evidence="2">Uncharacterized protein</fullName>
    </submittedName>
</protein>
<evidence type="ECO:0000313" key="2">
    <source>
        <dbReference type="EMBL" id="GGH01523.1"/>
    </source>
</evidence>
<name>A0A917I1J0_9FLAO</name>
<organism evidence="2 3">
    <name type="scientific">Polaribacter pacificus</name>
    <dbReference type="NCBI Taxonomy" id="1775173"/>
    <lineage>
        <taxon>Bacteria</taxon>
        <taxon>Pseudomonadati</taxon>
        <taxon>Bacteroidota</taxon>
        <taxon>Flavobacteriia</taxon>
        <taxon>Flavobacteriales</taxon>
        <taxon>Flavobacteriaceae</taxon>
    </lineage>
</organism>
<evidence type="ECO:0000313" key="3">
    <source>
        <dbReference type="Proteomes" id="UP000633278"/>
    </source>
</evidence>
<dbReference type="RefSeq" id="WP_188599218.1">
    <property type="nucleotide sequence ID" value="NZ_BMJW01000002.1"/>
</dbReference>
<comment type="caution">
    <text evidence="2">The sequence shown here is derived from an EMBL/GenBank/DDBJ whole genome shotgun (WGS) entry which is preliminary data.</text>
</comment>
<reference evidence="2" key="1">
    <citation type="journal article" date="2014" name="Int. J. Syst. Evol. Microbiol.">
        <title>Complete genome sequence of Corynebacterium casei LMG S-19264T (=DSM 44701T), isolated from a smear-ripened cheese.</title>
        <authorList>
            <consortium name="US DOE Joint Genome Institute (JGI-PGF)"/>
            <person name="Walter F."/>
            <person name="Albersmeier A."/>
            <person name="Kalinowski J."/>
            <person name="Ruckert C."/>
        </authorList>
    </citation>
    <scope>NUCLEOTIDE SEQUENCE</scope>
    <source>
        <strain evidence="2">CGMCC 1.15763</strain>
    </source>
</reference>
<reference evidence="2" key="2">
    <citation type="submission" date="2020-09" db="EMBL/GenBank/DDBJ databases">
        <authorList>
            <person name="Sun Q."/>
            <person name="Zhou Y."/>
        </authorList>
    </citation>
    <scope>NUCLEOTIDE SEQUENCE</scope>
    <source>
        <strain evidence="2">CGMCC 1.15763</strain>
    </source>
</reference>
<gene>
    <name evidence="2" type="ORF">GCM10011416_20350</name>
</gene>
<dbReference type="AlphaFoldDB" id="A0A917I1J0"/>
<dbReference type="EMBL" id="BMJW01000002">
    <property type="protein sequence ID" value="GGH01523.1"/>
    <property type="molecule type" value="Genomic_DNA"/>
</dbReference>
<evidence type="ECO:0000256" key="1">
    <source>
        <dbReference type="SAM" id="Phobius"/>
    </source>
</evidence>
<proteinExistence type="predicted"/>
<keyword evidence="1" id="KW-0812">Transmembrane</keyword>
<feature type="transmembrane region" description="Helical" evidence="1">
    <location>
        <begin position="30"/>
        <end position="48"/>
    </location>
</feature>
<sequence length="107" mass="12381">MNKEESIDVVQLQLAQKQLIKSVARRRKKIPITVIGIVLCVSALLYLLEEKTYHLFGSSTKMVYVVLISTSIIIIFYLVFSFIKLRRMSSEVKKIGNKLYNIMKLNE</sequence>